<dbReference type="EMBL" id="DQVE01000048">
    <property type="protein sequence ID" value="HIP98619.1"/>
    <property type="molecule type" value="Genomic_DNA"/>
</dbReference>
<protein>
    <submittedName>
        <fullName evidence="2">Prepilin-type N-terminal cleavage/methylation domain-containing protein</fullName>
    </submittedName>
</protein>
<accession>A0A9D1CFG6</accession>
<reference evidence="2" key="1">
    <citation type="journal article" date="2020" name="ISME J.">
        <title>Gammaproteobacteria mediating utilization of methyl-, sulfur- and petroleum organic compounds in deep ocean hydrothermal plumes.</title>
        <authorList>
            <person name="Zhou Z."/>
            <person name="Liu Y."/>
            <person name="Pan J."/>
            <person name="Cron B.R."/>
            <person name="Toner B.M."/>
            <person name="Anantharaman K."/>
            <person name="Breier J.A."/>
            <person name="Dick G.J."/>
            <person name="Li M."/>
        </authorList>
    </citation>
    <scope>NUCLEOTIDE SEQUENCE</scope>
    <source>
        <strain evidence="2">SZUA-1501</strain>
    </source>
</reference>
<comment type="caution">
    <text evidence="2">The sequence shown here is derived from an EMBL/GenBank/DDBJ whole genome shotgun (WGS) entry which is preliminary data.</text>
</comment>
<evidence type="ECO:0000313" key="2">
    <source>
        <dbReference type="EMBL" id="HIP98619.1"/>
    </source>
</evidence>
<gene>
    <name evidence="2" type="ORF">EYH37_04580</name>
</gene>
<keyword evidence="1" id="KW-0472">Membrane</keyword>
<sequence>MKTPVQKGFTITELLVAIVIISILVFMISFSIYEGYVEKSKVIQDGLIYANNCLNDLLTYCIEHPGERLNYTHFENCRERTVFYGRITFTIPPANCSIDGNLPKNFWVEVHSTASDKFVVKCIYNEGGIKCYTESQ</sequence>
<dbReference type="Proteomes" id="UP000606463">
    <property type="component" value="Unassembled WGS sequence"/>
</dbReference>
<name>A0A9D1CFG6_AQUAO</name>
<evidence type="ECO:0000313" key="3">
    <source>
        <dbReference type="Proteomes" id="UP000606463"/>
    </source>
</evidence>
<dbReference type="Pfam" id="PF07963">
    <property type="entry name" value="N_methyl"/>
    <property type="match status" value="1"/>
</dbReference>
<evidence type="ECO:0000256" key="1">
    <source>
        <dbReference type="SAM" id="Phobius"/>
    </source>
</evidence>
<feature type="transmembrane region" description="Helical" evidence="1">
    <location>
        <begin position="14"/>
        <end position="33"/>
    </location>
</feature>
<dbReference type="InterPro" id="IPR012902">
    <property type="entry name" value="N_methyl_site"/>
</dbReference>
<dbReference type="AlphaFoldDB" id="A0A9D1CFG6"/>
<dbReference type="NCBIfam" id="TIGR02532">
    <property type="entry name" value="IV_pilin_GFxxxE"/>
    <property type="match status" value="1"/>
</dbReference>
<keyword evidence="1" id="KW-0812">Transmembrane</keyword>
<organism evidence="2 3">
    <name type="scientific">Aquifex aeolicus</name>
    <dbReference type="NCBI Taxonomy" id="63363"/>
    <lineage>
        <taxon>Bacteria</taxon>
        <taxon>Pseudomonadati</taxon>
        <taxon>Aquificota</taxon>
        <taxon>Aquificia</taxon>
        <taxon>Aquificales</taxon>
        <taxon>Aquificaceae</taxon>
        <taxon>Aquifex</taxon>
    </lineage>
</organism>
<keyword evidence="1" id="KW-1133">Transmembrane helix</keyword>
<proteinExistence type="predicted"/>